<proteinExistence type="predicted"/>
<accession>A0ACB8YNE8</accession>
<reference evidence="2" key="1">
    <citation type="journal article" date="2022" name="Mol. Ecol. Resour.">
        <title>The genomes of chicory, endive, great burdock and yacon provide insights into Asteraceae palaeo-polyploidization history and plant inulin production.</title>
        <authorList>
            <person name="Fan W."/>
            <person name="Wang S."/>
            <person name="Wang H."/>
            <person name="Wang A."/>
            <person name="Jiang F."/>
            <person name="Liu H."/>
            <person name="Zhao H."/>
            <person name="Xu D."/>
            <person name="Zhang Y."/>
        </authorList>
    </citation>
    <scope>NUCLEOTIDE SEQUENCE [LARGE SCALE GENOMIC DNA]</scope>
    <source>
        <strain evidence="2">cv. Niubang</strain>
    </source>
</reference>
<name>A0ACB8YNE8_ARCLA</name>
<comment type="caution">
    <text evidence="1">The sequence shown here is derived from an EMBL/GenBank/DDBJ whole genome shotgun (WGS) entry which is preliminary data.</text>
</comment>
<organism evidence="1 2">
    <name type="scientific">Arctium lappa</name>
    <name type="common">Greater burdock</name>
    <name type="synonym">Lappa major</name>
    <dbReference type="NCBI Taxonomy" id="4217"/>
    <lineage>
        <taxon>Eukaryota</taxon>
        <taxon>Viridiplantae</taxon>
        <taxon>Streptophyta</taxon>
        <taxon>Embryophyta</taxon>
        <taxon>Tracheophyta</taxon>
        <taxon>Spermatophyta</taxon>
        <taxon>Magnoliopsida</taxon>
        <taxon>eudicotyledons</taxon>
        <taxon>Gunneridae</taxon>
        <taxon>Pentapetalae</taxon>
        <taxon>asterids</taxon>
        <taxon>campanulids</taxon>
        <taxon>Asterales</taxon>
        <taxon>Asteraceae</taxon>
        <taxon>Carduoideae</taxon>
        <taxon>Cardueae</taxon>
        <taxon>Arctiinae</taxon>
        <taxon>Arctium</taxon>
    </lineage>
</organism>
<evidence type="ECO:0000313" key="2">
    <source>
        <dbReference type="Proteomes" id="UP001055879"/>
    </source>
</evidence>
<protein>
    <submittedName>
        <fullName evidence="1">Uncharacterized protein</fullName>
    </submittedName>
</protein>
<sequence>MFIKCQRRGKLLVSSPHLIVQVISVVIQKFVNIWYPIFKVQRRYCTLYTFSEADFNDLSIDDVEFLYNHFRNLYYRSGDVSQALFVIKRFIRRQIRFFRVFDFQMAAESFQPVVNLQRPNRSLPNIDSYPLFTILHNPYGVIYRNSSSQNCFLRFEEINHYSDGTLKKIRLQLDQRLKATVKRFMETRTNRCQITNDEIQLLRNALNTINERLMFCSTLRNLEVLLGLNRLRQREDH</sequence>
<dbReference type="EMBL" id="CM042058">
    <property type="protein sequence ID" value="KAI3685540.1"/>
    <property type="molecule type" value="Genomic_DNA"/>
</dbReference>
<reference evidence="1 2" key="2">
    <citation type="journal article" date="2022" name="Mol. Ecol. Resour.">
        <title>The genomes of chicory, endive, great burdock and yacon provide insights into Asteraceae paleo-polyploidization history and plant inulin production.</title>
        <authorList>
            <person name="Fan W."/>
            <person name="Wang S."/>
            <person name="Wang H."/>
            <person name="Wang A."/>
            <person name="Jiang F."/>
            <person name="Liu H."/>
            <person name="Zhao H."/>
            <person name="Xu D."/>
            <person name="Zhang Y."/>
        </authorList>
    </citation>
    <scope>NUCLEOTIDE SEQUENCE [LARGE SCALE GENOMIC DNA]</scope>
    <source>
        <strain evidence="2">cv. Niubang</strain>
    </source>
</reference>
<gene>
    <name evidence="1" type="ORF">L6452_34788</name>
</gene>
<dbReference type="Proteomes" id="UP001055879">
    <property type="component" value="Linkage Group LG12"/>
</dbReference>
<evidence type="ECO:0000313" key="1">
    <source>
        <dbReference type="EMBL" id="KAI3685540.1"/>
    </source>
</evidence>
<keyword evidence="2" id="KW-1185">Reference proteome</keyword>